<dbReference type="Pfam" id="PF00069">
    <property type="entry name" value="Pkinase"/>
    <property type="match status" value="1"/>
</dbReference>
<evidence type="ECO:0000256" key="12">
    <source>
        <dbReference type="ARBA" id="ARBA00022741"/>
    </source>
</evidence>
<comment type="similarity">
    <text evidence="5">Belongs to the protein kinase superfamily. CMGC Ser/Thr protein kinase family. CDC2/CDKX subfamily.</text>
</comment>
<dbReference type="InterPro" id="IPR000719">
    <property type="entry name" value="Prot_kinase_dom"/>
</dbReference>
<keyword evidence="17" id="KW-0539">Nucleus</keyword>
<accession>A0A9D3SAV3</accession>
<evidence type="ECO:0000256" key="15">
    <source>
        <dbReference type="ARBA" id="ARBA00022842"/>
    </source>
</evidence>
<keyword evidence="16" id="KW-0206">Cytoskeleton</keyword>
<evidence type="ECO:0000313" key="25">
    <source>
        <dbReference type="Proteomes" id="UP000824219"/>
    </source>
</evidence>
<evidence type="ECO:0000256" key="5">
    <source>
        <dbReference type="ARBA" id="ARBA00006485"/>
    </source>
</evidence>
<dbReference type="AlphaFoldDB" id="A0A9D3SAV3"/>
<dbReference type="OrthoDB" id="2158884at2759"/>
<dbReference type="InterPro" id="IPR011009">
    <property type="entry name" value="Kinase-like_dom_sf"/>
</dbReference>
<dbReference type="GO" id="GO:0005524">
    <property type="term" value="F:ATP binding"/>
    <property type="evidence" value="ECO:0007669"/>
    <property type="project" value="UniProtKB-UniRule"/>
</dbReference>
<dbReference type="PROSITE" id="PS00107">
    <property type="entry name" value="PROTEIN_KINASE_ATP"/>
    <property type="match status" value="1"/>
</dbReference>
<evidence type="ECO:0000256" key="9">
    <source>
        <dbReference type="ARBA" id="ARBA00022553"/>
    </source>
</evidence>
<name>A0A9D3SAV3_9TELE</name>
<dbReference type="PROSITE" id="PS00108">
    <property type="entry name" value="PROTEIN_KINASE_ST"/>
    <property type="match status" value="1"/>
</dbReference>
<evidence type="ECO:0000256" key="1">
    <source>
        <dbReference type="ARBA" id="ARBA00001946"/>
    </source>
</evidence>
<keyword evidence="15" id="KW-0460">Magnesium</keyword>
<keyword evidence="25" id="KW-1185">Reference proteome</keyword>
<dbReference type="FunFam" id="1.10.510.10:FF:000104">
    <property type="entry name" value="serine/threonine-protein kinase MAK isoform X1"/>
    <property type="match status" value="1"/>
</dbReference>
<dbReference type="SUPFAM" id="SSF56112">
    <property type="entry name" value="Protein kinase-like (PK-like)"/>
    <property type="match status" value="1"/>
</dbReference>
<keyword evidence="13" id="KW-0418">Kinase</keyword>
<dbReference type="CDD" id="cd07830">
    <property type="entry name" value="STKc_MAK_like"/>
    <property type="match status" value="1"/>
</dbReference>
<evidence type="ECO:0000256" key="11">
    <source>
        <dbReference type="ARBA" id="ARBA00022723"/>
    </source>
</evidence>
<evidence type="ECO:0000256" key="22">
    <source>
        <dbReference type="SAM" id="MobiDB-lite"/>
    </source>
</evidence>
<dbReference type="Proteomes" id="UP000824219">
    <property type="component" value="Linkage Group LG23"/>
</dbReference>
<comment type="caution">
    <text evidence="24">The sequence shown here is derived from an EMBL/GenBank/DDBJ whole genome shotgun (WGS) entry which is preliminary data.</text>
</comment>
<dbReference type="GO" id="GO:0005856">
    <property type="term" value="C:cytoskeleton"/>
    <property type="evidence" value="ECO:0007669"/>
    <property type="project" value="UniProtKB-SubCell"/>
</dbReference>
<keyword evidence="9" id="KW-0597">Phosphoprotein</keyword>
<dbReference type="GO" id="GO:0005929">
    <property type="term" value="C:cilium"/>
    <property type="evidence" value="ECO:0007669"/>
    <property type="project" value="UniProtKB-SubCell"/>
</dbReference>
<reference evidence="24 25" key="1">
    <citation type="submission" date="2021-06" db="EMBL/GenBank/DDBJ databases">
        <title>Chromosome-level genome assembly of the red-tail catfish (Hemibagrus wyckioides).</title>
        <authorList>
            <person name="Shao F."/>
        </authorList>
    </citation>
    <scope>NUCLEOTIDE SEQUENCE [LARGE SCALE GENOMIC DNA]</scope>
    <source>
        <strain evidence="24">EC202008001</strain>
        <tissue evidence="24">Blood</tissue>
    </source>
</reference>
<feature type="region of interest" description="Disordered" evidence="22">
    <location>
        <begin position="377"/>
        <end position="403"/>
    </location>
</feature>
<evidence type="ECO:0000256" key="21">
    <source>
        <dbReference type="PROSITE-ProRule" id="PRU10141"/>
    </source>
</evidence>
<comment type="subcellular location">
    <subcellularLocation>
        <location evidence="3">Cell projection</location>
        <location evidence="3">Cilium</location>
    </subcellularLocation>
    <subcellularLocation>
        <location evidence="4">Cytoplasm</location>
        <location evidence="4">Cytoskeleton</location>
    </subcellularLocation>
    <subcellularLocation>
        <location evidence="2">Nucleus</location>
    </subcellularLocation>
</comment>
<evidence type="ECO:0000256" key="7">
    <source>
        <dbReference type="ARBA" id="ARBA00022490"/>
    </source>
</evidence>
<feature type="region of interest" description="Disordered" evidence="22">
    <location>
        <begin position="294"/>
        <end position="335"/>
    </location>
</feature>
<evidence type="ECO:0000313" key="24">
    <source>
        <dbReference type="EMBL" id="KAG7317781.1"/>
    </source>
</evidence>
<dbReference type="GO" id="GO:0004674">
    <property type="term" value="F:protein serine/threonine kinase activity"/>
    <property type="evidence" value="ECO:0007669"/>
    <property type="project" value="UniProtKB-KW"/>
</dbReference>
<proteinExistence type="inferred from homology"/>
<dbReference type="GO" id="GO:0046872">
    <property type="term" value="F:metal ion binding"/>
    <property type="evidence" value="ECO:0007669"/>
    <property type="project" value="UniProtKB-KW"/>
</dbReference>
<dbReference type="PROSITE" id="PS50011">
    <property type="entry name" value="PROTEIN_KINASE_DOM"/>
    <property type="match status" value="1"/>
</dbReference>
<dbReference type="PANTHER" id="PTHR24055">
    <property type="entry name" value="MITOGEN-ACTIVATED PROTEIN KINASE"/>
    <property type="match status" value="1"/>
</dbReference>
<evidence type="ECO:0000256" key="2">
    <source>
        <dbReference type="ARBA" id="ARBA00004123"/>
    </source>
</evidence>
<evidence type="ECO:0000256" key="13">
    <source>
        <dbReference type="ARBA" id="ARBA00022777"/>
    </source>
</evidence>
<keyword evidence="8" id="KW-0723">Serine/threonine-protein kinase</keyword>
<evidence type="ECO:0000256" key="4">
    <source>
        <dbReference type="ARBA" id="ARBA00004245"/>
    </source>
</evidence>
<dbReference type="FunFam" id="3.30.200.20:FF:000071">
    <property type="entry name" value="serine/threonine-protein kinase MAK isoform X1"/>
    <property type="match status" value="1"/>
</dbReference>
<dbReference type="InterPro" id="IPR008271">
    <property type="entry name" value="Ser/Thr_kinase_AS"/>
</dbReference>
<feature type="binding site" evidence="21">
    <location>
        <position position="33"/>
    </location>
    <ligand>
        <name>ATP</name>
        <dbReference type="ChEBI" id="CHEBI:30616"/>
    </ligand>
</feature>
<gene>
    <name evidence="24" type="ORF">KOW79_018816</name>
</gene>
<evidence type="ECO:0000256" key="6">
    <source>
        <dbReference type="ARBA" id="ARBA00012513"/>
    </source>
</evidence>
<evidence type="ECO:0000256" key="3">
    <source>
        <dbReference type="ARBA" id="ARBA00004138"/>
    </source>
</evidence>
<evidence type="ECO:0000256" key="8">
    <source>
        <dbReference type="ARBA" id="ARBA00022527"/>
    </source>
</evidence>
<feature type="compositionally biased region" description="Polar residues" evidence="22">
    <location>
        <begin position="294"/>
        <end position="305"/>
    </location>
</feature>
<comment type="catalytic activity">
    <reaction evidence="19">
        <text>L-threonyl-[protein] + ATP = O-phospho-L-threonyl-[protein] + ADP + H(+)</text>
        <dbReference type="Rhea" id="RHEA:46608"/>
        <dbReference type="Rhea" id="RHEA-COMP:11060"/>
        <dbReference type="Rhea" id="RHEA-COMP:11605"/>
        <dbReference type="ChEBI" id="CHEBI:15378"/>
        <dbReference type="ChEBI" id="CHEBI:30013"/>
        <dbReference type="ChEBI" id="CHEBI:30616"/>
        <dbReference type="ChEBI" id="CHEBI:61977"/>
        <dbReference type="ChEBI" id="CHEBI:456216"/>
        <dbReference type="EC" id="2.7.11.1"/>
    </reaction>
</comment>
<keyword evidence="18" id="KW-0966">Cell projection</keyword>
<feature type="domain" description="Protein kinase" evidence="23">
    <location>
        <begin position="4"/>
        <end position="284"/>
    </location>
</feature>
<sequence length="613" mass="70132">MNRYTTLKQLGDGTYGSVLLGRSNESGELVAIKRMKRKFYSWEECMNLREVKSLKKLNHANVVKLKEVIRENDQLYFVFEYMKENLYQLMKDRNKLFPESVIRNITFQILQGLSFIHKHGFFHRDIKPENLLCMGPELVKIADFGLAREIRSRPPYTDYVSTRWYRAPEVLLRSSVYSSPIDMWAVGCIMAELYTLRPLFPGNSEVDEIFKICQVLGTVKKTDWLEGHQLAAAMNFRFPQCVPTPLKTLIPNASNEALTLMKDLLHWEPKKRPTAVQALRYPYFQVGQVLGQRPQTPDLRNTQVKTAKPNEIKSELQSASEPVLHSQTKDKGRNSHQTLQLISLPQGPIRTDHEADPLALNTKKRPMGNENSMMRLKSGRRRWGQTKHSDSWDESYPSDTAAFNSKKPNIAVEENKPINRSKDQKPIYTFTNVTKLPSSIKSNSSLQSTCSARQHYLRQSRYLPGLISKSSSSTVEKKPQIELWDNWSTHTKKPLAPINAEDSSITVPYKPRERIQEKLEQPKGNFISTTYNLSGGYSSSFQKKEIGSVGQRIQLTPTGKQQAHPDEWKKRSHVKGTSYSVLGKNSGNILSRAAPVQPVHGRVDWAEKYGSHR</sequence>
<comment type="cofactor">
    <cofactor evidence="1">
        <name>Mg(2+)</name>
        <dbReference type="ChEBI" id="CHEBI:18420"/>
    </cofactor>
</comment>
<dbReference type="EMBL" id="JAHKSW010000023">
    <property type="protein sequence ID" value="KAG7317781.1"/>
    <property type="molecule type" value="Genomic_DNA"/>
</dbReference>
<evidence type="ECO:0000256" key="17">
    <source>
        <dbReference type="ARBA" id="ARBA00023242"/>
    </source>
</evidence>
<dbReference type="Gene3D" id="3.30.200.20">
    <property type="entry name" value="Phosphorylase Kinase, domain 1"/>
    <property type="match status" value="1"/>
</dbReference>
<keyword evidence="11" id="KW-0479">Metal-binding</keyword>
<protein>
    <recommendedName>
        <fullName evidence="6">non-specific serine/threonine protein kinase</fullName>
        <ecNumber evidence="6">2.7.11.1</ecNumber>
    </recommendedName>
</protein>
<dbReference type="Gene3D" id="1.10.510.10">
    <property type="entry name" value="Transferase(Phosphotransferase) domain 1"/>
    <property type="match status" value="1"/>
</dbReference>
<keyword evidence="14 21" id="KW-0067">ATP-binding</keyword>
<dbReference type="EC" id="2.7.11.1" evidence="6"/>
<keyword evidence="10" id="KW-0808">Transferase</keyword>
<evidence type="ECO:0000256" key="19">
    <source>
        <dbReference type="ARBA" id="ARBA00047899"/>
    </source>
</evidence>
<evidence type="ECO:0000256" key="20">
    <source>
        <dbReference type="ARBA" id="ARBA00048679"/>
    </source>
</evidence>
<dbReference type="GO" id="GO:0005634">
    <property type="term" value="C:nucleus"/>
    <property type="evidence" value="ECO:0007669"/>
    <property type="project" value="UniProtKB-SubCell"/>
</dbReference>
<keyword evidence="12 21" id="KW-0547">Nucleotide-binding</keyword>
<comment type="catalytic activity">
    <reaction evidence="20">
        <text>L-seryl-[protein] + ATP = O-phospho-L-seryl-[protein] + ADP + H(+)</text>
        <dbReference type="Rhea" id="RHEA:17989"/>
        <dbReference type="Rhea" id="RHEA-COMP:9863"/>
        <dbReference type="Rhea" id="RHEA-COMP:11604"/>
        <dbReference type="ChEBI" id="CHEBI:15378"/>
        <dbReference type="ChEBI" id="CHEBI:29999"/>
        <dbReference type="ChEBI" id="CHEBI:30616"/>
        <dbReference type="ChEBI" id="CHEBI:83421"/>
        <dbReference type="ChEBI" id="CHEBI:456216"/>
        <dbReference type="EC" id="2.7.11.1"/>
    </reaction>
</comment>
<evidence type="ECO:0000256" key="16">
    <source>
        <dbReference type="ARBA" id="ARBA00023212"/>
    </source>
</evidence>
<keyword evidence="7" id="KW-0963">Cytoplasm</keyword>
<dbReference type="InterPro" id="IPR050117">
    <property type="entry name" value="MAPK"/>
</dbReference>
<dbReference type="SMART" id="SM00220">
    <property type="entry name" value="S_TKc"/>
    <property type="match status" value="1"/>
</dbReference>
<evidence type="ECO:0000256" key="14">
    <source>
        <dbReference type="ARBA" id="ARBA00022840"/>
    </source>
</evidence>
<organism evidence="24 25">
    <name type="scientific">Hemibagrus wyckioides</name>
    <dbReference type="NCBI Taxonomy" id="337641"/>
    <lineage>
        <taxon>Eukaryota</taxon>
        <taxon>Metazoa</taxon>
        <taxon>Chordata</taxon>
        <taxon>Craniata</taxon>
        <taxon>Vertebrata</taxon>
        <taxon>Euteleostomi</taxon>
        <taxon>Actinopterygii</taxon>
        <taxon>Neopterygii</taxon>
        <taxon>Teleostei</taxon>
        <taxon>Ostariophysi</taxon>
        <taxon>Siluriformes</taxon>
        <taxon>Bagridae</taxon>
        <taxon>Hemibagrus</taxon>
    </lineage>
</organism>
<evidence type="ECO:0000256" key="18">
    <source>
        <dbReference type="ARBA" id="ARBA00023273"/>
    </source>
</evidence>
<dbReference type="InterPro" id="IPR017441">
    <property type="entry name" value="Protein_kinase_ATP_BS"/>
</dbReference>
<evidence type="ECO:0000259" key="23">
    <source>
        <dbReference type="PROSITE" id="PS50011"/>
    </source>
</evidence>
<evidence type="ECO:0000256" key="10">
    <source>
        <dbReference type="ARBA" id="ARBA00022679"/>
    </source>
</evidence>